<keyword evidence="2" id="KW-1185">Reference proteome</keyword>
<reference evidence="1" key="1">
    <citation type="journal article" date="2014" name="Int. J. Syst. Evol. Microbiol.">
        <title>Complete genome sequence of Corynebacterium casei LMG S-19264T (=DSM 44701T), isolated from a smear-ripened cheese.</title>
        <authorList>
            <consortium name="US DOE Joint Genome Institute (JGI-PGF)"/>
            <person name="Walter F."/>
            <person name="Albersmeier A."/>
            <person name="Kalinowski J."/>
            <person name="Ruckert C."/>
        </authorList>
    </citation>
    <scope>NUCLEOTIDE SEQUENCE</scope>
    <source>
        <strain evidence="1">CGMCC 1.12408</strain>
    </source>
</reference>
<organism evidence="1 2">
    <name type="scientific">Ornithinibacillus halotolerans</name>
    <dbReference type="NCBI Taxonomy" id="1274357"/>
    <lineage>
        <taxon>Bacteria</taxon>
        <taxon>Bacillati</taxon>
        <taxon>Bacillota</taxon>
        <taxon>Bacilli</taxon>
        <taxon>Bacillales</taxon>
        <taxon>Bacillaceae</taxon>
        <taxon>Ornithinibacillus</taxon>
    </lineage>
</organism>
<gene>
    <name evidence="1" type="ORF">GCM10008025_27770</name>
</gene>
<evidence type="ECO:0000313" key="2">
    <source>
        <dbReference type="Proteomes" id="UP000613512"/>
    </source>
</evidence>
<proteinExistence type="predicted"/>
<dbReference type="Proteomes" id="UP000613512">
    <property type="component" value="Unassembled WGS sequence"/>
</dbReference>
<dbReference type="EMBL" id="BMEY01000015">
    <property type="protein sequence ID" value="GGA83077.1"/>
    <property type="molecule type" value="Genomic_DNA"/>
</dbReference>
<dbReference type="RefSeq" id="WP_188385273.1">
    <property type="nucleotide sequence ID" value="NZ_BMEY01000015.1"/>
</dbReference>
<comment type="caution">
    <text evidence="1">The sequence shown here is derived from an EMBL/GenBank/DDBJ whole genome shotgun (WGS) entry which is preliminary data.</text>
</comment>
<accession>A0A916S6A5</accession>
<reference evidence="1" key="2">
    <citation type="submission" date="2020-09" db="EMBL/GenBank/DDBJ databases">
        <authorList>
            <person name="Sun Q."/>
            <person name="Zhou Y."/>
        </authorList>
    </citation>
    <scope>NUCLEOTIDE SEQUENCE</scope>
    <source>
        <strain evidence="1">CGMCC 1.12408</strain>
    </source>
</reference>
<protein>
    <submittedName>
        <fullName evidence="1">Uncharacterized protein</fullName>
    </submittedName>
</protein>
<sequence length="66" mass="7672">MVSNKEAFDEFLLESFKDGRGVRELRLSKEEANYLKVKIPKAKFKKIAGPSDSTQKEWYEVNTSRC</sequence>
<name>A0A916S6A5_9BACI</name>
<evidence type="ECO:0000313" key="1">
    <source>
        <dbReference type="EMBL" id="GGA83077.1"/>
    </source>
</evidence>
<dbReference type="AlphaFoldDB" id="A0A916S6A5"/>